<dbReference type="GO" id="GO:0045048">
    <property type="term" value="P:protein insertion into ER membrane"/>
    <property type="evidence" value="ECO:0007669"/>
    <property type="project" value="InterPro"/>
</dbReference>
<dbReference type="InterPro" id="IPR005351">
    <property type="entry name" value="ASTER"/>
</dbReference>
<reference evidence="7" key="1">
    <citation type="submission" date="2020-02" db="EMBL/GenBank/DDBJ databases">
        <authorList>
            <person name="Palmer J.M."/>
        </authorList>
    </citation>
    <scope>NUCLEOTIDE SEQUENCE</scope>
    <source>
        <strain evidence="7">EPUS1.4</strain>
        <tissue evidence="7">Thallus</tissue>
    </source>
</reference>
<dbReference type="AlphaFoldDB" id="A0A8H7AQ90"/>
<dbReference type="GO" id="GO:0044183">
    <property type="term" value="F:protein folding chaperone"/>
    <property type="evidence" value="ECO:0007669"/>
    <property type="project" value="InterPro"/>
</dbReference>
<evidence type="ECO:0000256" key="6">
    <source>
        <dbReference type="SAM" id="Phobius"/>
    </source>
</evidence>
<dbReference type="Pfam" id="PF03669">
    <property type="entry name" value="ASTER"/>
    <property type="match status" value="1"/>
</dbReference>
<feature type="region of interest" description="Disordered" evidence="5">
    <location>
        <begin position="1"/>
        <end position="29"/>
    </location>
</feature>
<keyword evidence="8" id="KW-1185">Reference proteome</keyword>
<evidence type="ECO:0000313" key="7">
    <source>
        <dbReference type="EMBL" id="KAF7512339.1"/>
    </source>
</evidence>
<name>A0A8H7AQ90_9EURO</name>
<feature type="transmembrane region" description="Helical" evidence="6">
    <location>
        <begin position="46"/>
        <end position="62"/>
    </location>
</feature>
<dbReference type="EMBL" id="JAACFV010000013">
    <property type="protein sequence ID" value="KAF7512339.1"/>
    <property type="molecule type" value="Genomic_DNA"/>
</dbReference>
<gene>
    <name evidence="7" type="ORF">GJ744_001907</name>
</gene>
<proteinExistence type="predicted"/>
<keyword evidence="2 6" id="KW-0812">Transmembrane</keyword>
<comment type="caution">
    <text evidence="7">The sequence shown here is derived from an EMBL/GenBank/DDBJ whole genome shotgun (WGS) entry which is preliminary data.</text>
</comment>
<evidence type="ECO:0000313" key="8">
    <source>
        <dbReference type="Proteomes" id="UP000606974"/>
    </source>
</evidence>
<feature type="transmembrane region" description="Helical" evidence="6">
    <location>
        <begin position="74"/>
        <end position="94"/>
    </location>
</feature>
<keyword evidence="4 6" id="KW-0472">Membrane</keyword>
<evidence type="ECO:0000256" key="4">
    <source>
        <dbReference type="ARBA" id="ARBA00023136"/>
    </source>
</evidence>
<accession>A0A8H7AQ90</accession>
<evidence type="ECO:0000256" key="3">
    <source>
        <dbReference type="ARBA" id="ARBA00022989"/>
    </source>
</evidence>
<evidence type="ECO:0000256" key="5">
    <source>
        <dbReference type="SAM" id="MobiDB-lite"/>
    </source>
</evidence>
<dbReference type="OrthoDB" id="284718at2759"/>
<evidence type="ECO:0000256" key="2">
    <source>
        <dbReference type="ARBA" id="ARBA00022692"/>
    </source>
</evidence>
<dbReference type="PANTHER" id="PTHR28038">
    <property type="entry name" value="ADL329WP"/>
    <property type="match status" value="1"/>
</dbReference>
<dbReference type="PANTHER" id="PTHR28038:SF1">
    <property type="entry name" value="ADL329WP"/>
    <property type="match status" value="1"/>
</dbReference>
<protein>
    <submittedName>
        <fullName evidence="7">Uncharacterized protein</fullName>
    </submittedName>
</protein>
<organism evidence="7 8">
    <name type="scientific">Endocarpon pusillum</name>
    <dbReference type="NCBI Taxonomy" id="364733"/>
    <lineage>
        <taxon>Eukaryota</taxon>
        <taxon>Fungi</taxon>
        <taxon>Dikarya</taxon>
        <taxon>Ascomycota</taxon>
        <taxon>Pezizomycotina</taxon>
        <taxon>Eurotiomycetes</taxon>
        <taxon>Chaetothyriomycetidae</taxon>
        <taxon>Verrucariales</taxon>
        <taxon>Verrucariaceae</taxon>
        <taxon>Endocarpon</taxon>
    </lineage>
</organism>
<sequence>MSKKDMRRADLVVPYVEPQKDQKSGDMSSTFTSTMPMAAMFTRNKLLGWTSVVVALLAWLSESPDQSAKNATPGYLSVGMSLVAVIVTYLPLFLPPTPNMRGGTGTGTEAPPAVPP</sequence>
<keyword evidence="3 6" id="KW-1133">Transmembrane helix</keyword>
<evidence type="ECO:0000256" key="1">
    <source>
        <dbReference type="ARBA" id="ARBA00004370"/>
    </source>
</evidence>
<dbReference type="GO" id="GO:0005789">
    <property type="term" value="C:endoplasmic reticulum membrane"/>
    <property type="evidence" value="ECO:0007669"/>
    <property type="project" value="InterPro"/>
</dbReference>
<dbReference type="Proteomes" id="UP000606974">
    <property type="component" value="Unassembled WGS sequence"/>
</dbReference>
<comment type="subcellular location">
    <subcellularLocation>
        <location evidence="1">Membrane</location>
    </subcellularLocation>
</comment>